<dbReference type="PANTHER" id="PTHR24081">
    <property type="entry name" value="NUCLEAR RECEPTOR SUBFAMILY 0 GROUP B"/>
    <property type="match status" value="1"/>
</dbReference>
<dbReference type="Pfam" id="PF00104">
    <property type="entry name" value="Hormone_recep"/>
    <property type="match status" value="1"/>
</dbReference>
<keyword evidence="7" id="KW-0863">Zinc-finger</keyword>
<evidence type="ECO:0000256" key="4">
    <source>
        <dbReference type="ARBA" id="ARBA00022490"/>
    </source>
</evidence>
<dbReference type="PANTHER" id="PTHR24081:SF0">
    <property type="entry name" value="NUCLEAR RECEPTOR SUBFAMILY 0 GROUP B MEMBER 2"/>
    <property type="match status" value="1"/>
</dbReference>
<dbReference type="RefSeq" id="XP_051246110.1">
    <property type="nucleotide sequence ID" value="XM_051390150.1"/>
</dbReference>
<keyword evidence="13" id="KW-0539">Nucleus</keyword>
<organism evidence="15 16">
    <name type="scientific">Dicentrarchus labrax</name>
    <name type="common">European seabass</name>
    <name type="synonym">Morone labrax</name>
    <dbReference type="NCBI Taxonomy" id="13489"/>
    <lineage>
        <taxon>Eukaryota</taxon>
        <taxon>Metazoa</taxon>
        <taxon>Chordata</taxon>
        <taxon>Craniata</taxon>
        <taxon>Vertebrata</taxon>
        <taxon>Euteleostomi</taxon>
        <taxon>Actinopterygii</taxon>
        <taxon>Neopterygii</taxon>
        <taxon>Teleostei</taxon>
        <taxon>Neoteleostei</taxon>
        <taxon>Acanthomorphata</taxon>
        <taxon>Eupercaria</taxon>
        <taxon>Moronidae</taxon>
        <taxon>Dicentrarchus</taxon>
    </lineage>
</organism>
<evidence type="ECO:0000256" key="7">
    <source>
        <dbReference type="ARBA" id="ARBA00022771"/>
    </source>
</evidence>
<dbReference type="GO" id="GO:0007623">
    <property type="term" value="P:circadian rhythm"/>
    <property type="evidence" value="ECO:0007669"/>
    <property type="project" value="TreeGrafter"/>
</dbReference>
<dbReference type="OrthoDB" id="9926883at2759"/>
<proteinExistence type="inferred from homology"/>
<dbReference type="InterPro" id="IPR000536">
    <property type="entry name" value="Nucl_hrmn_rcpt_lig-bd"/>
</dbReference>
<keyword evidence="10" id="KW-0238">DNA-binding</keyword>
<reference evidence="15" key="2">
    <citation type="submission" date="2025-09" db="UniProtKB">
        <authorList>
            <consortium name="Ensembl"/>
        </authorList>
    </citation>
    <scope>IDENTIFICATION</scope>
</reference>
<dbReference type="Ensembl" id="ENSDLAT00005069998.1">
    <property type="protein sequence ID" value="ENSDLAP00005081371.1"/>
    <property type="gene ID" value="ENSDLAG00005014581.2"/>
</dbReference>
<evidence type="ECO:0000256" key="9">
    <source>
        <dbReference type="ARBA" id="ARBA00023015"/>
    </source>
</evidence>
<evidence type="ECO:0000313" key="15">
    <source>
        <dbReference type="Ensembl" id="ENSDLAP00005081371.1"/>
    </source>
</evidence>
<keyword evidence="16" id="KW-1185">Reference proteome</keyword>
<dbReference type="GeneID" id="127357741"/>
<keyword evidence="5" id="KW-0678">Repressor</keyword>
<evidence type="ECO:0000256" key="12">
    <source>
        <dbReference type="ARBA" id="ARBA00023170"/>
    </source>
</evidence>
<dbReference type="Gene3D" id="1.10.565.10">
    <property type="entry name" value="Retinoid X Receptor"/>
    <property type="match status" value="1"/>
</dbReference>
<dbReference type="InterPro" id="IPR033544">
    <property type="entry name" value="NR0B1/2"/>
</dbReference>
<dbReference type="GO" id="GO:0000122">
    <property type="term" value="P:negative regulation of transcription by RNA polymerase II"/>
    <property type="evidence" value="ECO:0007669"/>
    <property type="project" value="TreeGrafter"/>
</dbReference>
<protein>
    <submittedName>
        <fullName evidence="15">Nuclear receptor subfamily 0, group B, member 2b</fullName>
    </submittedName>
</protein>
<evidence type="ECO:0000256" key="2">
    <source>
        <dbReference type="ARBA" id="ARBA00004496"/>
    </source>
</evidence>
<comment type="similarity">
    <text evidence="3">Belongs to the nuclear hormone receptor family. NR0 subfamily.</text>
</comment>
<dbReference type="PROSITE" id="PS51843">
    <property type="entry name" value="NR_LBD"/>
    <property type="match status" value="1"/>
</dbReference>
<name>A0A8P4KSJ8_DICLA</name>
<evidence type="ECO:0000256" key="1">
    <source>
        <dbReference type="ARBA" id="ARBA00004123"/>
    </source>
</evidence>
<keyword evidence="6" id="KW-0479">Metal-binding</keyword>
<evidence type="ECO:0000256" key="13">
    <source>
        <dbReference type="ARBA" id="ARBA00023242"/>
    </source>
</evidence>
<dbReference type="SMART" id="SM00430">
    <property type="entry name" value="HOLI"/>
    <property type="match status" value="1"/>
</dbReference>
<dbReference type="GO" id="GO:0005737">
    <property type="term" value="C:cytoplasm"/>
    <property type="evidence" value="ECO:0007669"/>
    <property type="project" value="UniProtKB-SubCell"/>
</dbReference>
<dbReference type="AlphaFoldDB" id="A0A8P4KSJ8"/>
<keyword evidence="12" id="KW-0675">Receptor</keyword>
<comment type="subcellular location">
    <subcellularLocation>
        <location evidence="2">Cytoplasm</location>
    </subcellularLocation>
    <subcellularLocation>
        <location evidence="1">Nucleus</location>
    </subcellularLocation>
</comment>
<evidence type="ECO:0000256" key="11">
    <source>
        <dbReference type="ARBA" id="ARBA00023163"/>
    </source>
</evidence>
<keyword evidence="8" id="KW-0862">Zinc</keyword>
<accession>A0A8P4KSJ8</accession>
<dbReference type="GO" id="GO:0003677">
    <property type="term" value="F:DNA binding"/>
    <property type="evidence" value="ECO:0007669"/>
    <property type="project" value="UniProtKB-KW"/>
</dbReference>
<evidence type="ECO:0000256" key="6">
    <source>
        <dbReference type="ARBA" id="ARBA00022723"/>
    </source>
</evidence>
<gene>
    <name evidence="15" type="primary">nr0b2b</name>
</gene>
<dbReference type="PRINTS" id="PR00398">
    <property type="entry name" value="STRDHORMONER"/>
</dbReference>
<feature type="domain" description="NR LBD" evidence="14">
    <location>
        <begin position="28"/>
        <end position="286"/>
    </location>
</feature>
<keyword evidence="4" id="KW-0963">Cytoplasm</keyword>
<dbReference type="GO" id="GO:0008270">
    <property type="term" value="F:zinc ion binding"/>
    <property type="evidence" value="ECO:0007669"/>
    <property type="project" value="UniProtKB-KW"/>
</dbReference>
<evidence type="ECO:0000256" key="5">
    <source>
        <dbReference type="ARBA" id="ARBA00022491"/>
    </source>
</evidence>
<reference evidence="15" key="1">
    <citation type="submission" date="2025-08" db="UniProtKB">
        <authorList>
            <consortium name="Ensembl"/>
        </authorList>
    </citation>
    <scope>IDENTIFICATION</scope>
</reference>
<dbReference type="CTD" id="797815"/>
<dbReference type="GO" id="GO:0005634">
    <property type="term" value="C:nucleus"/>
    <property type="evidence" value="ECO:0007669"/>
    <property type="project" value="UniProtKB-SubCell"/>
</dbReference>
<evidence type="ECO:0000256" key="3">
    <source>
        <dbReference type="ARBA" id="ARBA00006647"/>
    </source>
</evidence>
<dbReference type="SUPFAM" id="SSF48508">
    <property type="entry name" value="Nuclear receptor ligand-binding domain"/>
    <property type="match status" value="1"/>
</dbReference>
<keyword evidence="9" id="KW-0805">Transcription regulation</keyword>
<evidence type="ECO:0000259" key="14">
    <source>
        <dbReference type="PROSITE" id="PS51843"/>
    </source>
</evidence>
<sequence length="286" mass="32258">MLLLGANWPVFFPFEEHSAHRSSFRMFPLEEITNNTCSAYRDQHPHTILYNILSGRDSGYLNNKLNHSGTARNCHCERRRTVCLKDPKATCQVASSVLVKTICFVRSLPSFSQLPSGDQSSLLRHCWVPLFVLGLAQEKIVFEVTDEPNLSILRQILLGPGLTEKDTDRPTLAEVHKLRAGLHQLWNLDLSPKEYAYLKGALLFNPAVEGLSALLFIEGLQQEAQRALQEVIHLLHPKDDVRFSHVLLAASAIQTVSHSLVTELFFKPVIGNTNMLHLLTEMLFVQ</sequence>
<dbReference type="InterPro" id="IPR001723">
    <property type="entry name" value="Nuclear_hrmn_rcpt"/>
</dbReference>
<evidence type="ECO:0000256" key="8">
    <source>
        <dbReference type="ARBA" id="ARBA00022833"/>
    </source>
</evidence>
<keyword evidence="11" id="KW-0804">Transcription</keyword>
<evidence type="ECO:0000256" key="10">
    <source>
        <dbReference type="ARBA" id="ARBA00023125"/>
    </source>
</evidence>
<dbReference type="OMA" id="HPHTILY"/>
<dbReference type="GO" id="GO:0003714">
    <property type="term" value="F:transcription corepressor activity"/>
    <property type="evidence" value="ECO:0007669"/>
    <property type="project" value="TreeGrafter"/>
</dbReference>
<evidence type="ECO:0000313" key="16">
    <source>
        <dbReference type="Proteomes" id="UP000694389"/>
    </source>
</evidence>
<dbReference type="InterPro" id="IPR035500">
    <property type="entry name" value="NHR-like_dom_sf"/>
</dbReference>
<dbReference type="GeneTree" id="ENSGT00390000015719"/>
<dbReference type="Proteomes" id="UP000694389">
    <property type="component" value="Unassembled WGS sequence"/>
</dbReference>